<dbReference type="Proteomes" id="UP000318017">
    <property type="component" value="Chromosome"/>
</dbReference>
<dbReference type="EMBL" id="CP036298">
    <property type="protein sequence ID" value="QDV27904.1"/>
    <property type="molecule type" value="Genomic_DNA"/>
</dbReference>
<gene>
    <name evidence="3" type="ORF">Q31a_62970</name>
</gene>
<dbReference type="InterPro" id="IPR024534">
    <property type="entry name" value="JetD_C"/>
</dbReference>
<dbReference type="InterPro" id="IPR024537">
    <property type="entry name" value="DUF3322"/>
</dbReference>
<feature type="domain" description="DUF3322" evidence="2">
    <location>
        <begin position="4"/>
        <end position="184"/>
    </location>
</feature>
<name>A0A518GH47_9BACT</name>
<dbReference type="Pfam" id="PF11795">
    <property type="entry name" value="DUF3322"/>
    <property type="match status" value="1"/>
</dbReference>
<sequence>MITPAEIYQKVARLYTAGVQAWLAGDDSFFPRRIPANLSFHGLEHYELIQQVEQLRQGSKQAIGYGYSIRFERKVSRKHGENLFPSAIEIVSLDDLLLLLRKQKEFRVLVKATIQLRSSFPQLEPWIRQHWKRLILAAEHLPDLLQITQYMLANPNPDCYLRELPLPISTKILEQHKPLLGEWFNLLLPAHAINHGCDPRNFEQRYGFRYARKHLLVRVLDRDLLPELGIPFDELCLPAQTLAVLPSRNLRVIVVENKINLLTLPQVPRGIAFGGLGNDLSEFNTIEWLKSSELHYWGDIDVAGFQILERFRRAFPQTQSLLMDRETLDMHATLCTPLPKRHQATVGETQESANANSGVNVNSASCHLSRSEQELLAHCQHDAIQLEQEHLPQTYVTARIRALVR</sequence>
<evidence type="ECO:0000259" key="1">
    <source>
        <dbReference type="Pfam" id="PF09983"/>
    </source>
</evidence>
<proteinExistence type="predicted"/>
<organism evidence="3 4">
    <name type="scientific">Aureliella helgolandensis</name>
    <dbReference type="NCBI Taxonomy" id="2527968"/>
    <lineage>
        <taxon>Bacteria</taxon>
        <taxon>Pseudomonadati</taxon>
        <taxon>Planctomycetota</taxon>
        <taxon>Planctomycetia</taxon>
        <taxon>Pirellulales</taxon>
        <taxon>Pirellulaceae</taxon>
        <taxon>Aureliella</taxon>
    </lineage>
</organism>
<accession>A0A518GH47</accession>
<protein>
    <recommendedName>
        <fullName evidence="5">Wadjet protein JetD C-terminal domain-containing protein</fullName>
    </recommendedName>
</protein>
<feature type="domain" description="Wadjet protein JetD C-terminal" evidence="1">
    <location>
        <begin position="207"/>
        <end position="398"/>
    </location>
</feature>
<dbReference type="KEGG" id="ahel:Q31a_62970"/>
<evidence type="ECO:0008006" key="5">
    <source>
        <dbReference type="Google" id="ProtNLM"/>
    </source>
</evidence>
<evidence type="ECO:0000313" key="3">
    <source>
        <dbReference type="EMBL" id="QDV27904.1"/>
    </source>
</evidence>
<evidence type="ECO:0000259" key="2">
    <source>
        <dbReference type="Pfam" id="PF11795"/>
    </source>
</evidence>
<dbReference type="Pfam" id="PF09983">
    <property type="entry name" value="JetD_C"/>
    <property type="match status" value="1"/>
</dbReference>
<dbReference type="AlphaFoldDB" id="A0A518GH47"/>
<reference evidence="3 4" key="1">
    <citation type="submission" date="2019-02" db="EMBL/GenBank/DDBJ databases">
        <title>Deep-cultivation of Planctomycetes and their phenomic and genomic characterization uncovers novel biology.</title>
        <authorList>
            <person name="Wiegand S."/>
            <person name="Jogler M."/>
            <person name="Boedeker C."/>
            <person name="Pinto D."/>
            <person name="Vollmers J."/>
            <person name="Rivas-Marin E."/>
            <person name="Kohn T."/>
            <person name="Peeters S.H."/>
            <person name="Heuer A."/>
            <person name="Rast P."/>
            <person name="Oberbeckmann S."/>
            <person name="Bunk B."/>
            <person name="Jeske O."/>
            <person name="Meyerdierks A."/>
            <person name="Storesund J.E."/>
            <person name="Kallscheuer N."/>
            <person name="Luecker S."/>
            <person name="Lage O.M."/>
            <person name="Pohl T."/>
            <person name="Merkel B.J."/>
            <person name="Hornburger P."/>
            <person name="Mueller R.-W."/>
            <person name="Bruemmer F."/>
            <person name="Labrenz M."/>
            <person name="Spormann A.M."/>
            <person name="Op den Camp H."/>
            <person name="Overmann J."/>
            <person name="Amann R."/>
            <person name="Jetten M.S.M."/>
            <person name="Mascher T."/>
            <person name="Medema M.H."/>
            <person name="Devos D.P."/>
            <person name="Kaster A.-K."/>
            <person name="Ovreas L."/>
            <person name="Rohde M."/>
            <person name="Galperin M.Y."/>
            <person name="Jogler C."/>
        </authorList>
    </citation>
    <scope>NUCLEOTIDE SEQUENCE [LARGE SCALE GENOMIC DNA]</scope>
    <source>
        <strain evidence="3 4">Q31a</strain>
    </source>
</reference>
<dbReference type="RefSeq" id="WP_145086023.1">
    <property type="nucleotide sequence ID" value="NZ_CP036298.1"/>
</dbReference>
<dbReference type="OrthoDB" id="322908at2"/>
<keyword evidence="4" id="KW-1185">Reference proteome</keyword>
<evidence type="ECO:0000313" key="4">
    <source>
        <dbReference type="Proteomes" id="UP000318017"/>
    </source>
</evidence>